<dbReference type="InterPro" id="IPR013784">
    <property type="entry name" value="Carb-bd-like_fold"/>
</dbReference>
<reference evidence="1 2" key="1">
    <citation type="submission" date="2022-07" db="EMBL/GenBank/DDBJ databases">
        <title>Novel species in genus cellulomonas.</title>
        <authorList>
            <person name="Ye L."/>
        </authorList>
    </citation>
    <scope>NUCLEOTIDE SEQUENCE [LARGE SCALE GENOMIC DNA]</scope>
    <source>
        <strain evidence="2">zg-Y908</strain>
    </source>
</reference>
<sequence length="445" mass="45944">MRTWWRRMRHVRDDDAGMGLPELLVAMFIFALVSTGLAYSLISTLSLTRDARARVVAANLAAEEIDLARDAPDLFALLDDEQTETLNGDEFTITRTTQWVSDPGAEFTCGAGSGTGALRYKRVNVTVTWGGMRSTAQPVRSDTILSPDDHINDPTKGTILVSVLKADGTGNAGVGVTVTPTLGAAINATDSQGCTYVLKVDPGTYDVKVTRAGHVSDTQLAAPTQSVVVATGSTASVGFQLDEAATFNATMAPGAPSGTRLPTAFSTTFSSTYGNAAVAQQNAGGTTSHTYRLHPFTSGYAPYAGTCTQADPRQWPEETIGATTYAAALPDAVAAAPGGAVAVGVPMGLVQVTGGGGSHLHAVSEDGDCTVSYAFGNIVPGPASGRVTVALPYGSWRLQTSTSATGAKTSLPASRLVVPTPAMPERTTIAASGVVTFDPRTAVLP</sequence>
<keyword evidence="2" id="KW-1185">Reference proteome</keyword>
<dbReference type="Proteomes" id="UP001317322">
    <property type="component" value="Chromosome"/>
</dbReference>
<protein>
    <submittedName>
        <fullName evidence="1">Prepilin-type N-terminal cleavage/methylation domain-containing protein</fullName>
    </submittedName>
</protein>
<gene>
    <name evidence="1" type="ORF">NP075_09530</name>
</gene>
<dbReference type="RefSeq" id="WP_227562961.1">
    <property type="nucleotide sequence ID" value="NZ_CP101989.1"/>
</dbReference>
<dbReference type="SUPFAM" id="SSF49452">
    <property type="entry name" value="Starch-binding domain-like"/>
    <property type="match status" value="1"/>
</dbReference>
<dbReference type="NCBIfam" id="TIGR02532">
    <property type="entry name" value="IV_pilin_GFxxxE"/>
    <property type="match status" value="1"/>
</dbReference>
<organism evidence="1 2">
    <name type="scientific">Cellulomonas wangsupingiae</name>
    <dbReference type="NCBI Taxonomy" id="2968085"/>
    <lineage>
        <taxon>Bacteria</taxon>
        <taxon>Bacillati</taxon>
        <taxon>Actinomycetota</taxon>
        <taxon>Actinomycetes</taxon>
        <taxon>Micrococcales</taxon>
        <taxon>Cellulomonadaceae</taxon>
        <taxon>Cellulomonas</taxon>
    </lineage>
</organism>
<dbReference type="Gene3D" id="2.60.40.1120">
    <property type="entry name" value="Carboxypeptidase-like, regulatory domain"/>
    <property type="match status" value="1"/>
</dbReference>
<evidence type="ECO:0000313" key="1">
    <source>
        <dbReference type="EMBL" id="UUI66913.1"/>
    </source>
</evidence>
<evidence type="ECO:0000313" key="2">
    <source>
        <dbReference type="Proteomes" id="UP001317322"/>
    </source>
</evidence>
<dbReference type="InterPro" id="IPR012902">
    <property type="entry name" value="N_methyl_site"/>
</dbReference>
<accession>A0ABY5KA33</accession>
<dbReference type="EMBL" id="CP101989">
    <property type="protein sequence ID" value="UUI66913.1"/>
    <property type="molecule type" value="Genomic_DNA"/>
</dbReference>
<name>A0ABY5KA33_9CELL</name>
<proteinExistence type="predicted"/>